<dbReference type="InterPro" id="IPR016181">
    <property type="entry name" value="Acyl_CoA_acyltransferase"/>
</dbReference>
<dbReference type="AlphaFoldDB" id="A0A2S6GWT9"/>
<dbReference type="InterPro" id="IPR000182">
    <property type="entry name" value="GNAT_dom"/>
</dbReference>
<feature type="domain" description="N-acetyltransferase" evidence="1">
    <location>
        <begin position="13"/>
        <end position="180"/>
    </location>
</feature>
<dbReference type="Pfam" id="PF13302">
    <property type="entry name" value="Acetyltransf_3"/>
    <property type="match status" value="1"/>
</dbReference>
<sequence length="185" mass="20975">MPTPELPLTTSRLVLRPFVPEDAEALYKIQSREDVTKYLYWGPRTREEVRQVVADRMTFTTLNDVGDRIVLAVQLRATGELLGDVNLGLVSAEHRTGEIGYIFHPDHHGHGYANEAALEILRVGFEVIGLHRIVARLDADNTASANLAERLGMRKEAHFRKNEFVQGRWADEAVYALLAEEWKAR</sequence>
<dbReference type="GO" id="GO:0016747">
    <property type="term" value="F:acyltransferase activity, transferring groups other than amino-acyl groups"/>
    <property type="evidence" value="ECO:0007669"/>
    <property type="project" value="InterPro"/>
</dbReference>
<reference evidence="2 3" key="1">
    <citation type="submission" date="2018-02" db="EMBL/GenBank/DDBJ databases">
        <title>Genomic Encyclopedia of Archaeal and Bacterial Type Strains, Phase II (KMG-II): from individual species to whole genera.</title>
        <authorList>
            <person name="Goeker M."/>
        </authorList>
    </citation>
    <scope>NUCLEOTIDE SEQUENCE [LARGE SCALE GENOMIC DNA]</scope>
    <source>
        <strain evidence="2 3">YU 961-1</strain>
    </source>
</reference>
<accession>A0A2S6GWT9</accession>
<protein>
    <submittedName>
        <fullName evidence="2">RimJ/RimL family protein N-acetyltransferase</fullName>
    </submittedName>
</protein>
<keyword evidence="2" id="KW-0808">Transferase</keyword>
<dbReference type="InterPro" id="IPR051531">
    <property type="entry name" value="N-acetyltransferase"/>
</dbReference>
<name>A0A2S6GWT9_9PSEU</name>
<proteinExistence type="predicted"/>
<dbReference type="SUPFAM" id="SSF55729">
    <property type="entry name" value="Acyl-CoA N-acyltransferases (Nat)"/>
    <property type="match status" value="1"/>
</dbReference>
<dbReference type="Proteomes" id="UP000239203">
    <property type="component" value="Unassembled WGS sequence"/>
</dbReference>
<evidence type="ECO:0000313" key="2">
    <source>
        <dbReference type="EMBL" id="PPK69679.1"/>
    </source>
</evidence>
<dbReference type="PROSITE" id="PS51186">
    <property type="entry name" value="GNAT"/>
    <property type="match status" value="1"/>
</dbReference>
<keyword evidence="3" id="KW-1185">Reference proteome</keyword>
<organism evidence="2 3">
    <name type="scientific">Actinokineospora auranticolor</name>
    <dbReference type="NCBI Taxonomy" id="155976"/>
    <lineage>
        <taxon>Bacteria</taxon>
        <taxon>Bacillati</taxon>
        <taxon>Actinomycetota</taxon>
        <taxon>Actinomycetes</taxon>
        <taxon>Pseudonocardiales</taxon>
        <taxon>Pseudonocardiaceae</taxon>
        <taxon>Actinokineospora</taxon>
    </lineage>
</organism>
<evidence type="ECO:0000259" key="1">
    <source>
        <dbReference type="PROSITE" id="PS51186"/>
    </source>
</evidence>
<evidence type="ECO:0000313" key="3">
    <source>
        <dbReference type="Proteomes" id="UP000239203"/>
    </source>
</evidence>
<dbReference type="EMBL" id="PTIX01000003">
    <property type="protein sequence ID" value="PPK69679.1"/>
    <property type="molecule type" value="Genomic_DNA"/>
</dbReference>
<dbReference type="RefSeq" id="WP_104478095.1">
    <property type="nucleotide sequence ID" value="NZ_CP154825.1"/>
</dbReference>
<dbReference type="PANTHER" id="PTHR43792">
    <property type="entry name" value="GNAT FAMILY, PUTATIVE (AFU_ORTHOLOGUE AFUA_3G00765)-RELATED-RELATED"/>
    <property type="match status" value="1"/>
</dbReference>
<comment type="caution">
    <text evidence="2">The sequence shown here is derived from an EMBL/GenBank/DDBJ whole genome shotgun (WGS) entry which is preliminary data.</text>
</comment>
<gene>
    <name evidence="2" type="ORF">CLV40_103289</name>
</gene>
<dbReference type="Gene3D" id="3.40.630.30">
    <property type="match status" value="1"/>
</dbReference>
<dbReference type="PANTHER" id="PTHR43792:SF1">
    <property type="entry name" value="N-ACETYLTRANSFERASE DOMAIN-CONTAINING PROTEIN"/>
    <property type="match status" value="1"/>
</dbReference>
<dbReference type="OrthoDB" id="9132139at2"/>